<sequence length="394" mass="45641">MYMKFLASKCLKNIINSESDDELSGRVCDKASDLLTSDDTIQKKNSSNLPNSDFSTSRQSLESAQHSCKKCSHMTPLSMQLSQKSQQYKTLREEYDKLIEVNHQLANQFKESDNKVQMLKGENEALKKSLDNCKEILQKKLLEDGNRFANIEKLHQEWNNKYAHLHQKNSEFLTKKKYFKTAIEHLNGVIATTKSNQLLEQELTEKMKEISLQKGQILALHQKLAENEQCNTSRGNSNYIKTSNVKHLNISQTDSPLDMESTEDEAILSDIGVLELSSDMLYLLQALHHSIMKSCDPTTFHLWRHWIHSVCEHVQKKLYEDIEADINITQTKKQIPLRFEKSKKKLIIFFKCDKMFSRKTQQKNLVEARNSLTGKKQMKTTKKAPKLVSVDIWR</sequence>
<keyword evidence="1" id="KW-0175">Coiled coil</keyword>
<dbReference type="AlphaFoldDB" id="X6NEW8"/>
<evidence type="ECO:0000256" key="1">
    <source>
        <dbReference type="SAM" id="Coils"/>
    </source>
</evidence>
<evidence type="ECO:0000256" key="2">
    <source>
        <dbReference type="SAM" id="MobiDB-lite"/>
    </source>
</evidence>
<keyword evidence="4" id="KW-1185">Reference proteome</keyword>
<accession>X6NEW8</accession>
<feature type="coiled-coil region" evidence="1">
    <location>
        <begin position="81"/>
        <end position="136"/>
    </location>
</feature>
<gene>
    <name evidence="3" type="ORF">RFI_12616</name>
</gene>
<name>X6NEW8_RETFI</name>
<dbReference type="Proteomes" id="UP000023152">
    <property type="component" value="Unassembled WGS sequence"/>
</dbReference>
<evidence type="ECO:0000313" key="3">
    <source>
        <dbReference type="EMBL" id="ETO24541.1"/>
    </source>
</evidence>
<feature type="region of interest" description="Disordered" evidence="2">
    <location>
        <begin position="39"/>
        <end position="59"/>
    </location>
</feature>
<evidence type="ECO:0000313" key="4">
    <source>
        <dbReference type="Proteomes" id="UP000023152"/>
    </source>
</evidence>
<organism evidence="3 4">
    <name type="scientific">Reticulomyxa filosa</name>
    <dbReference type="NCBI Taxonomy" id="46433"/>
    <lineage>
        <taxon>Eukaryota</taxon>
        <taxon>Sar</taxon>
        <taxon>Rhizaria</taxon>
        <taxon>Retaria</taxon>
        <taxon>Foraminifera</taxon>
        <taxon>Monothalamids</taxon>
        <taxon>Reticulomyxidae</taxon>
        <taxon>Reticulomyxa</taxon>
    </lineage>
</organism>
<protein>
    <submittedName>
        <fullName evidence="3">Uncharacterized protein</fullName>
    </submittedName>
</protein>
<proteinExistence type="predicted"/>
<comment type="caution">
    <text evidence="3">The sequence shown here is derived from an EMBL/GenBank/DDBJ whole genome shotgun (WGS) entry which is preliminary data.</text>
</comment>
<dbReference type="EMBL" id="ASPP01009153">
    <property type="protein sequence ID" value="ETO24541.1"/>
    <property type="molecule type" value="Genomic_DNA"/>
</dbReference>
<reference evidence="3 4" key="1">
    <citation type="journal article" date="2013" name="Curr. Biol.">
        <title>The Genome of the Foraminiferan Reticulomyxa filosa.</title>
        <authorList>
            <person name="Glockner G."/>
            <person name="Hulsmann N."/>
            <person name="Schleicher M."/>
            <person name="Noegel A.A."/>
            <person name="Eichinger L."/>
            <person name="Gallinger C."/>
            <person name="Pawlowski J."/>
            <person name="Sierra R."/>
            <person name="Euteneuer U."/>
            <person name="Pillet L."/>
            <person name="Moustafa A."/>
            <person name="Platzer M."/>
            <person name="Groth M."/>
            <person name="Szafranski K."/>
            <person name="Schliwa M."/>
        </authorList>
    </citation>
    <scope>NUCLEOTIDE SEQUENCE [LARGE SCALE GENOMIC DNA]</scope>
</reference>